<feature type="transmembrane region" description="Helical" evidence="6">
    <location>
        <begin position="398"/>
        <end position="414"/>
    </location>
</feature>
<keyword evidence="5 6" id="KW-0472">Membrane</keyword>
<accession>A0A1I3K585</accession>
<dbReference type="RefSeq" id="WP_244523164.1">
    <property type="nucleotide sequence ID" value="NZ_FORF01000005.1"/>
</dbReference>
<comment type="subcellular location">
    <subcellularLocation>
        <location evidence="1">Cell membrane</location>
        <topology evidence="1">Multi-pass membrane protein</topology>
    </subcellularLocation>
</comment>
<evidence type="ECO:0000256" key="4">
    <source>
        <dbReference type="ARBA" id="ARBA00022989"/>
    </source>
</evidence>
<sequence length="800" mass="86734">MSVANEHAENERQQFAVTQSVPCAQPCVYDVRADSGDMSWLSIHRLTLFLRAIFEALQRAVQRDRAYGNGFLFIPVFLAVGSISYFAAPWEPGLLWLLAACLISAAMVLLLSAHQSWRAILVYILVIFVGALAAKVQTWRIDTAMLGSEITTTLTGRVITLEHQSSGRVRLTLDVLATRRPELRHVPKRIRASVRNLAEDVRPGDLVQGVVRLMPPSGPLRPQSYDFAFKSFFDGIGANGFFMSKVSLVKDGTLPTVRQRLGAQIEDWRLRMAQHISETIGGPEGAIAAALITGIRAGIPEEINEALRISGIYHVISISGLHMALVGGTIMLTVRAACALSPSFSMRRPAKKFAAFAALLATGFYLFISGADIAAQRSFIMLAVMLVAVLFDRSALTMRNLAISAIILLLIAPHEVVGPSFQMSFAATAALVAAYGAFRERRAGQVRRAKVRRGPLVEFCKTLVRYAAGLSITSIIAGSATALFTAWHFQQVSPLGLVANLAAMPFVSVIVMPMAVLASMLMPFGLDGLPLQLMGLGISAMNSVAFWTAERSVYDSTGAISLASVLVLTAALALLTMSSSAVRWFCVPALVLGSVLLLSQDLPDVLISEDGRLVAVRQLDGRLAVNRARPQSFVIDNWQRAVSSTTVLRPRADATLPASNDGFTCNEGLCIARAADQIVAHAQDDRIAASACAFAHVLIVDDATAVNPCADSVVVITKRDLARRGSAEIRFRQTASWPHLPERSGKTGIELRYSISEPYRVWHAHREFSREARGLAPWRRSSRASLPSDPIIPSDMASLN</sequence>
<dbReference type="EMBL" id="FORF01000005">
    <property type="protein sequence ID" value="SFI67584.1"/>
    <property type="molecule type" value="Genomic_DNA"/>
</dbReference>
<feature type="transmembrane region" description="Helical" evidence="6">
    <location>
        <begin position="463"/>
        <end position="489"/>
    </location>
</feature>
<name>A0A1I3K585_9HYPH</name>
<keyword evidence="10" id="KW-1185">Reference proteome</keyword>
<dbReference type="Pfam" id="PF03772">
    <property type="entry name" value="Competence"/>
    <property type="match status" value="1"/>
</dbReference>
<feature type="transmembrane region" description="Helical" evidence="6">
    <location>
        <begin position="495"/>
        <end position="517"/>
    </location>
</feature>
<gene>
    <name evidence="9" type="ORF">SAMN03080618_01056</name>
</gene>
<keyword evidence="2" id="KW-1003">Cell membrane</keyword>
<feature type="transmembrane region" description="Helical" evidence="6">
    <location>
        <begin position="350"/>
        <end position="368"/>
    </location>
</feature>
<dbReference type="Pfam" id="PF13567">
    <property type="entry name" value="DUF4131"/>
    <property type="match status" value="1"/>
</dbReference>
<dbReference type="Proteomes" id="UP000242763">
    <property type="component" value="Unassembled WGS sequence"/>
</dbReference>
<feature type="transmembrane region" description="Helical" evidence="6">
    <location>
        <begin position="66"/>
        <end position="88"/>
    </location>
</feature>
<reference evidence="10" key="1">
    <citation type="submission" date="2016-10" db="EMBL/GenBank/DDBJ databases">
        <authorList>
            <person name="Varghese N."/>
            <person name="Submissions S."/>
        </authorList>
    </citation>
    <scope>NUCLEOTIDE SEQUENCE [LARGE SCALE GENOMIC DNA]</scope>
    <source>
        <strain evidence="10">DSM 21857</strain>
    </source>
</reference>
<dbReference type="PANTHER" id="PTHR30619">
    <property type="entry name" value="DNA INTERNALIZATION/COMPETENCE PROTEIN COMEC/REC2"/>
    <property type="match status" value="1"/>
</dbReference>
<proteinExistence type="predicted"/>
<evidence type="ECO:0000256" key="6">
    <source>
        <dbReference type="SAM" id="Phobius"/>
    </source>
</evidence>
<dbReference type="InterPro" id="IPR004477">
    <property type="entry name" value="ComEC_N"/>
</dbReference>
<evidence type="ECO:0000313" key="10">
    <source>
        <dbReference type="Proteomes" id="UP000242763"/>
    </source>
</evidence>
<dbReference type="NCBIfam" id="TIGR00360">
    <property type="entry name" value="ComEC_N-term"/>
    <property type="match status" value="1"/>
</dbReference>
<organism evidence="9 10">
    <name type="scientific">Aquamicrobium aerolatum DSM 21857</name>
    <dbReference type="NCBI Taxonomy" id="1121003"/>
    <lineage>
        <taxon>Bacteria</taxon>
        <taxon>Pseudomonadati</taxon>
        <taxon>Pseudomonadota</taxon>
        <taxon>Alphaproteobacteria</taxon>
        <taxon>Hyphomicrobiales</taxon>
        <taxon>Phyllobacteriaceae</taxon>
        <taxon>Aerobium</taxon>
    </lineage>
</organism>
<feature type="domain" description="DUF4131" evidence="8">
    <location>
        <begin position="90"/>
        <end position="244"/>
    </location>
</feature>
<feature type="domain" description="ComEC/Rec2-related protein" evidence="7">
    <location>
        <begin position="291"/>
        <end position="577"/>
    </location>
</feature>
<evidence type="ECO:0000259" key="7">
    <source>
        <dbReference type="Pfam" id="PF03772"/>
    </source>
</evidence>
<evidence type="ECO:0000313" key="9">
    <source>
        <dbReference type="EMBL" id="SFI67584.1"/>
    </source>
</evidence>
<dbReference type="InterPro" id="IPR025405">
    <property type="entry name" value="DUF4131"/>
</dbReference>
<feature type="transmembrane region" description="Helical" evidence="6">
    <location>
        <begin position="312"/>
        <end position="338"/>
    </location>
</feature>
<dbReference type="InterPro" id="IPR052159">
    <property type="entry name" value="Competence_DNA_uptake"/>
</dbReference>
<feature type="transmembrane region" description="Helical" evidence="6">
    <location>
        <begin position="374"/>
        <end position="391"/>
    </location>
</feature>
<feature type="transmembrane region" description="Helical" evidence="6">
    <location>
        <begin position="94"/>
        <end position="113"/>
    </location>
</feature>
<evidence type="ECO:0000256" key="5">
    <source>
        <dbReference type="ARBA" id="ARBA00023136"/>
    </source>
</evidence>
<keyword evidence="3 6" id="KW-0812">Transmembrane</keyword>
<dbReference type="PANTHER" id="PTHR30619:SF1">
    <property type="entry name" value="RECOMBINATION PROTEIN 2"/>
    <property type="match status" value="1"/>
</dbReference>
<evidence type="ECO:0000256" key="3">
    <source>
        <dbReference type="ARBA" id="ARBA00022692"/>
    </source>
</evidence>
<evidence type="ECO:0000259" key="8">
    <source>
        <dbReference type="Pfam" id="PF13567"/>
    </source>
</evidence>
<feature type="transmembrane region" description="Helical" evidence="6">
    <location>
        <begin position="120"/>
        <end position="139"/>
    </location>
</feature>
<evidence type="ECO:0000256" key="2">
    <source>
        <dbReference type="ARBA" id="ARBA00022475"/>
    </source>
</evidence>
<feature type="transmembrane region" description="Helical" evidence="6">
    <location>
        <begin position="529"/>
        <end position="547"/>
    </location>
</feature>
<protein>
    <submittedName>
        <fullName evidence="9">Competence protein ComEC</fullName>
    </submittedName>
</protein>
<keyword evidence="4 6" id="KW-1133">Transmembrane helix</keyword>
<dbReference type="GO" id="GO:0005886">
    <property type="term" value="C:plasma membrane"/>
    <property type="evidence" value="ECO:0007669"/>
    <property type="project" value="UniProtKB-SubCell"/>
</dbReference>
<evidence type="ECO:0000256" key="1">
    <source>
        <dbReference type="ARBA" id="ARBA00004651"/>
    </source>
</evidence>
<feature type="transmembrane region" description="Helical" evidence="6">
    <location>
        <begin position="553"/>
        <end position="575"/>
    </location>
</feature>
<dbReference type="AlphaFoldDB" id="A0A1I3K585"/>
<dbReference type="STRING" id="1121003.SAMN03080618_01056"/>